<evidence type="ECO:0000313" key="2">
    <source>
        <dbReference type="EMBL" id="NEX79527.1"/>
    </source>
</evidence>
<dbReference type="PANTHER" id="PTHR36844">
    <property type="entry name" value="PROTEASE PRSW"/>
    <property type="match status" value="1"/>
</dbReference>
<feature type="transmembrane region" description="Helical" evidence="1">
    <location>
        <begin position="323"/>
        <end position="342"/>
    </location>
</feature>
<dbReference type="PANTHER" id="PTHR36844:SF1">
    <property type="entry name" value="PROTEASE PRSW"/>
    <property type="match status" value="1"/>
</dbReference>
<keyword evidence="1" id="KW-0472">Membrane</keyword>
<dbReference type="Pfam" id="PF13367">
    <property type="entry name" value="PrsW-protease"/>
    <property type="match status" value="1"/>
</dbReference>
<dbReference type="EMBL" id="JAAIUV010000018">
    <property type="protein sequence ID" value="NEX79527.1"/>
    <property type="molecule type" value="Genomic_DNA"/>
</dbReference>
<keyword evidence="1" id="KW-1133">Transmembrane helix</keyword>
<name>A0A6B3TV52_9BACI</name>
<sequence>MKCPDCIYSNPEGVKFCLNCGKNFSSEDEIQDPNQLFYEFASYVDGIPRNHRSIVPNIKNIFSRVFRKHSILEAERLFIVGTAITTPKIEDVKETWPKPWLFARVFIFALLTFLGLHIGLIWFQNINFLPGLIVVGAFAVPLTTLIFFWEMNAPQNIAIYRIIYVVFIGGILSMLAALVFFNLLKNNINPITIGIVEELAKAVTVIYFVRNQKYRYILNGLLIGAAVGAGFAAFETAGYALRSLLTGSFETLYNTLLWRSVLAPGGHVAWAALIGAAFLRARENENFSLSILVKPKFIRIFLLVVLIHALWDTDIPGMFPYGHSILMAISWVVAFRMIQLGLKEIAEKKSQLPEEPKESTVTAKIISKVKQP</sequence>
<evidence type="ECO:0000313" key="3">
    <source>
        <dbReference type="Proteomes" id="UP000481621"/>
    </source>
</evidence>
<proteinExistence type="predicted"/>
<keyword evidence="1" id="KW-0812">Transmembrane</keyword>
<feature type="transmembrane region" description="Helical" evidence="1">
    <location>
        <begin position="101"/>
        <end position="122"/>
    </location>
</feature>
<feature type="transmembrane region" description="Helical" evidence="1">
    <location>
        <begin position="190"/>
        <end position="209"/>
    </location>
</feature>
<keyword evidence="2" id="KW-0482">Metalloprotease</keyword>
<feature type="transmembrane region" description="Helical" evidence="1">
    <location>
        <begin position="161"/>
        <end position="184"/>
    </location>
</feature>
<comment type="caution">
    <text evidence="2">The sequence shown here is derived from an EMBL/GenBank/DDBJ whole genome shotgun (WGS) entry which is preliminary data.</text>
</comment>
<keyword evidence="2" id="KW-0378">Hydrolase</keyword>
<dbReference type="GO" id="GO:0008237">
    <property type="term" value="F:metallopeptidase activity"/>
    <property type="evidence" value="ECO:0007669"/>
    <property type="project" value="UniProtKB-KW"/>
</dbReference>
<dbReference type="RefSeq" id="WP_051968164.1">
    <property type="nucleotide sequence ID" value="NZ_JAAIUV010000018.1"/>
</dbReference>
<dbReference type="Proteomes" id="UP000481621">
    <property type="component" value="Unassembled WGS sequence"/>
</dbReference>
<accession>A0A6B3TV52</accession>
<feature type="transmembrane region" description="Helical" evidence="1">
    <location>
        <begin position="216"/>
        <end position="241"/>
    </location>
</feature>
<keyword evidence="2" id="KW-0645">Protease</keyword>
<dbReference type="InterPro" id="IPR026898">
    <property type="entry name" value="PrsW"/>
</dbReference>
<feature type="transmembrane region" description="Helical" evidence="1">
    <location>
        <begin position="261"/>
        <end position="279"/>
    </location>
</feature>
<protein>
    <submittedName>
        <fullName evidence="2">PrsW family intramembrane metalloprotease</fullName>
    </submittedName>
</protein>
<gene>
    <name evidence="2" type="ORF">G4Z05_11730</name>
</gene>
<organism evidence="2 3">
    <name type="scientific">Neobacillus thermocopriae</name>
    <dbReference type="NCBI Taxonomy" id="1215031"/>
    <lineage>
        <taxon>Bacteria</taxon>
        <taxon>Bacillati</taxon>
        <taxon>Bacillota</taxon>
        <taxon>Bacilli</taxon>
        <taxon>Bacillales</taxon>
        <taxon>Bacillaceae</taxon>
        <taxon>Neobacillus</taxon>
    </lineage>
</organism>
<feature type="transmembrane region" description="Helical" evidence="1">
    <location>
        <begin position="128"/>
        <end position="149"/>
    </location>
</feature>
<dbReference type="GO" id="GO:0006508">
    <property type="term" value="P:proteolysis"/>
    <property type="evidence" value="ECO:0007669"/>
    <property type="project" value="UniProtKB-KW"/>
</dbReference>
<dbReference type="AlphaFoldDB" id="A0A6B3TV52"/>
<evidence type="ECO:0000256" key="1">
    <source>
        <dbReference type="SAM" id="Phobius"/>
    </source>
</evidence>
<reference evidence="2" key="1">
    <citation type="submission" date="2020-02" db="EMBL/GenBank/DDBJ databases">
        <title>Bacillus sedimentmangrovi sp. nov., isolated from sediment of the mangrove ecosystem.</title>
        <authorList>
            <person name="Liu G."/>
        </authorList>
    </citation>
    <scope>NUCLEOTIDE SEQUENCE [LARGE SCALE GENOMIC DNA]</scope>
    <source>
        <strain evidence="2">SgZ-7</strain>
    </source>
</reference>
<feature type="transmembrane region" description="Helical" evidence="1">
    <location>
        <begin position="291"/>
        <end position="311"/>
    </location>
</feature>
<keyword evidence="3" id="KW-1185">Reference proteome</keyword>